<gene>
    <name evidence="1" type="ORF">EDD38_6119</name>
</gene>
<dbReference type="AlphaFoldDB" id="A0A3N4R623"/>
<reference evidence="1 2" key="1">
    <citation type="submission" date="2018-11" db="EMBL/GenBank/DDBJ databases">
        <title>Sequencing the genomes of 1000 actinobacteria strains.</title>
        <authorList>
            <person name="Klenk H.-P."/>
        </authorList>
    </citation>
    <scope>NUCLEOTIDE SEQUENCE [LARGE SCALE GENOMIC DNA]</scope>
    <source>
        <strain evidence="1 2">DSM 44781</strain>
    </source>
</reference>
<organism evidence="1 2">
    <name type="scientific">Kitasatospora cineracea</name>
    <dbReference type="NCBI Taxonomy" id="88074"/>
    <lineage>
        <taxon>Bacteria</taxon>
        <taxon>Bacillati</taxon>
        <taxon>Actinomycetota</taxon>
        <taxon>Actinomycetes</taxon>
        <taxon>Kitasatosporales</taxon>
        <taxon>Streptomycetaceae</taxon>
        <taxon>Kitasatospora</taxon>
    </lineage>
</organism>
<dbReference type="EMBL" id="RKQG01000002">
    <property type="protein sequence ID" value="RPE28973.1"/>
    <property type="molecule type" value="Genomic_DNA"/>
</dbReference>
<proteinExistence type="predicted"/>
<name>A0A3N4R623_9ACTN</name>
<comment type="caution">
    <text evidence="1">The sequence shown here is derived from an EMBL/GenBank/DDBJ whole genome shotgun (WGS) entry which is preliminary data.</text>
</comment>
<dbReference type="Proteomes" id="UP000266906">
    <property type="component" value="Unassembled WGS sequence"/>
</dbReference>
<evidence type="ECO:0000313" key="1">
    <source>
        <dbReference type="EMBL" id="RPE28973.1"/>
    </source>
</evidence>
<dbReference type="Pfam" id="PF14435">
    <property type="entry name" value="SUKH-4"/>
    <property type="match status" value="1"/>
</dbReference>
<sequence>MGTAGDAGGAAVWTAELPGAARAFLDGAGVGWEPSNDGAVRRFGRYVGEFADALEENLREGLRVLTGLGEHYRGPVYEALLAEYRDAARGRMARMVAGARTCARRLHVAADVIAGMQNEVVEELAALAADEGRPVADRAAAAEKQIAYLQRQLEHYALDQVSEVAADQLAAIVAEASRGPERPRSAELLAALDRGEDLGPEHRFDPAEVERCAVALDRHEDRLRLAAERFRTCLAAVDFAAPPGPDDALVHGFLLDRGAARAVFGADGMVTLDGRSAAAVAHRPSRVFLREVGLPDDAAFLALQPELRWGEVRIGGADPAASGGADRLALGRFGADDFHLDTVTGRVHNVPDGGPPQLAATRIDAFVLALHALEAERPFYETGLRYRDHLDPAAVERRFTALLRRVDPEVAADPDGFWRRLMGHLHNS</sequence>
<keyword evidence="2" id="KW-1185">Reference proteome</keyword>
<protein>
    <submittedName>
        <fullName evidence="1">SUKH-4 immunity protein of toxin-antitoxin system</fullName>
    </submittedName>
</protein>
<dbReference type="RefSeq" id="WP_123820639.1">
    <property type="nucleotide sequence ID" value="NZ_RKQG01000002.1"/>
</dbReference>
<accession>A0A3N4R623</accession>
<dbReference type="InterPro" id="IPR025851">
    <property type="entry name" value="SUKH-4"/>
</dbReference>
<evidence type="ECO:0000313" key="2">
    <source>
        <dbReference type="Proteomes" id="UP000266906"/>
    </source>
</evidence>